<keyword evidence="2" id="KW-0472">Membrane</keyword>
<proteinExistence type="predicted"/>
<reference evidence="3" key="1">
    <citation type="journal article" date="2020" name="Stud. Mycol.">
        <title>101 Dothideomycetes genomes: a test case for predicting lifestyles and emergence of pathogens.</title>
        <authorList>
            <person name="Haridas S."/>
            <person name="Albert R."/>
            <person name="Binder M."/>
            <person name="Bloem J."/>
            <person name="Labutti K."/>
            <person name="Salamov A."/>
            <person name="Andreopoulos B."/>
            <person name="Baker S."/>
            <person name="Barry K."/>
            <person name="Bills G."/>
            <person name="Bluhm B."/>
            <person name="Cannon C."/>
            <person name="Castanera R."/>
            <person name="Culley D."/>
            <person name="Daum C."/>
            <person name="Ezra D."/>
            <person name="Gonzalez J."/>
            <person name="Henrissat B."/>
            <person name="Kuo A."/>
            <person name="Liang C."/>
            <person name="Lipzen A."/>
            <person name="Lutzoni F."/>
            <person name="Magnuson J."/>
            <person name="Mondo S."/>
            <person name="Nolan M."/>
            <person name="Ohm R."/>
            <person name="Pangilinan J."/>
            <person name="Park H.-J."/>
            <person name="Ramirez L."/>
            <person name="Alfaro M."/>
            <person name="Sun H."/>
            <person name="Tritt A."/>
            <person name="Yoshinaga Y."/>
            <person name="Zwiers L.-H."/>
            <person name="Turgeon B."/>
            <person name="Goodwin S."/>
            <person name="Spatafora J."/>
            <person name="Crous P."/>
            <person name="Grigoriev I."/>
        </authorList>
    </citation>
    <scope>NUCLEOTIDE SEQUENCE</scope>
    <source>
        <strain evidence="3">CBS 115976</strain>
    </source>
</reference>
<evidence type="ECO:0000313" key="3">
    <source>
        <dbReference type="EMBL" id="KAF2663773.1"/>
    </source>
</evidence>
<dbReference type="AlphaFoldDB" id="A0A6A6TXR5"/>
<evidence type="ECO:0000256" key="1">
    <source>
        <dbReference type="SAM" id="MobiDB-lite"/>
    </source>
</evidence>
<gene>
    <name evidence="3" type="ORF">BT63DRAFT_460898</name>
</gene>
<feature type="transmembrane region" description="Helical" evidence="2">
    <location>
        <begin position="167"/>
        <end position="188"/>
    </location>
</feature>
<accession>A0A6A6TXR5</accession>
<evidence type="ECO:0000313" key="4">
    <source>
        <dbReference type="Proteomes" id="UP000799302"/>
    </source>
</evidence>
<organism evidence="3 4">
    <name type="scientific">Microthyrium microscopicum</name>
    <dbReference type="NCBI Taxonomy" id="703497"/>
    <lineage>
        <taxon>Eukaryota</taxon>
        <taxon>Fungi</taxon>
        <taxon>Dikarya</taxon>
        <taxon>Ascomycota</taxon>
        <taxon>Pezizomycotina</taxon>
        <taxon>Dothideomycetes</taxon>
        <taxon>Dothideomycetes incertae sedis</taxon>
        <taxon>Microthyriales</taxon>
        <taxon>Microthyriaceae</taxon>
        <taxon>Microthyrium</taxon>
    </lineage>
</organism>
<feature type="compositionally biased region" description="Basic and acidic residues" evidence="1">
    <location>
        <begin position="1"/>
        <end position="11"/>
    </location>
</feature>
<keyword evidence="4" id="KW-1185">Reference proteome</keyword>
<keyword evidence="2" id="KW-0812">Transmembrane</keyword>
<protein>
    <submittedName>
        <fullName evidence="3">Uncharacterized protein</fullName>
    </submittedName>
</protein>
<keyword evidence="2" id="KW-1133">Transmembrane helix</keyword>
<sequence>MRSNQHSDDRPALTAPLSPDKSSSTSVLIEAPAPNATASVLLSDTVDRSSYLYGTYPNKPEHEWTEGDYQHISDQFVLKFGPLNVKPLRRNEDGKVVGFHCVNFPGPPDFGIPTVSMIRDPNAECTWRNAEEVPVTEIVHRDAEGWRVLVCPQTIASDRRGTRLRNYSLVGLFSTCVAMKRIVTIFVVRLTCELRI</sequence>
<dbReference type="EMBL" id="MU004244">
    <property type="protein sequence ID" value="KAF2663773.1"/>
    <property type="molecule type" value="Genomic_DNA"/>
</dbReference>
<dbReference type="Proteomes" id="UP000799302">
    <property type="component" value="Unassembled WGS sequence"/>
</dbReference>
<name>A0A6A6TXR5_9PEZI</name>
<feature type="region of interest" description="Disordered" evidence="1">
    <location>
        <begin position="1"/>
        <end position="26"/>
    </location>
</feature>
<evidence type="ECO:0000256" key="2">
    <source>
        <dbReference type="SAM" id="Phobius"/>
    </source>
</evidence>